<sequence length="185" mass="19265">MAVAGLLAAVPGTAAHAGEGVPEPRAFTSEFWVEATPDMVIDGQGNPVPGERGASGTFEFRLNSHKDVICYDIAFTGVTPPYQSPARTATHIHQAGGGEFGPPRLAFPDPRDDGRGTLRSSGCMQGPFTTGLTGPDGNDTGTGFTVAQIEDDPSSFYADTHTAAFPAGAIRGQLVDADRGYAKPW</sequence>
<reference evidence="3 4" key="1">
    <citation type="submission" date="2016-11" db="EMBL/GenBank/DDBJ databases">
        <authorList>
            <person name="Jaros S."/>
            <person name="Januszkiewicz K."/>
            <person name="Wedrychowicz H."/>
        </authorList>
    </citation>
    <scope>NUCLEOTIDE SEQUENCE [LARGE SCALE GENOMIC DNA]</scope>
    <source>
        <strain evidence="3 4">CGMCC 4.5723</strain>
    </source>
</reference>
<dbReference type="Pfam" id="PF07452">
    <property type="entry name" value="CHRD"/>
    <property type="match status" value="1"/>
</dbReference>
<evidence type="ECO:0000313" key="3">
    <source>
        <dbReference type="EMBL" id="SHK75409.1"/>
    </source>
</evidence>
<proteinExistence type="predicted"/>
<dbReference type="InterPro" id="IPR010895">
    <property type="entry name" value="CHRD"/>
</dbReference>
<evidence type="ECO:0000256" key="1">
    <source>
        <dbReference type="SAM" id="MobiDB-lite"/>
    </source>
</evidence>
<keyword evidence="4" id="KW-1185">Reference proteome</keyword>
<evidence type="ECO:0000259" key="2">
    <source>
        <dbReference type="SMART" id="SM00754"/>
    </source>
</evidence>
<organism evidence="3 4">
    <name type="scientific">Nocardiopsis flavescens</name>
    <dbReference type="NCBI Taxonomy" id="758803"/>
    <lineage>
        <taxon>Bacteria</taxon>
        <taxon>Bacillati</taxon>
        <taxon>Actinomycetota</taxon>
        <taxon>Actinomycetes</taxon>
        <taxon>Streptosporangiales</taxon>
        <taxon>Nocardiopsidaceae</taxon>
        <taxon>Nocardiopsis</taxon>
    </lineage>
</organism>
<protein>
    <submittedName>
        <fullName evidence="3">CHRD domain-containing protein</fullName>
    </submittedName>
</protein>
<dbReference type="Proteomes" id="UP000184452">
    <property type="component" value="Unassembled WGS sequence"/>
</dbReference>
<dbReference type="AlphaFoldDB" id="A0A1M6V1N7"/>
<dbReference type="STRING" id="758803.SAMN05421803_13120"/>
<dbReference type="SMART" id="SM00754">
    <property type="entry name" value="CHRD"/>
    <property type="match status" value="1"/>
</dbReference>
<gene>
    <name evidence="3" type="ORF">SAMN05421803_13120</name>
</gene>
<feature type="region of interest" description="Disordered" evidence="1">
    <location>
        <begin position="93"/>
        <end position="140"/>
    </location>
</feature>
<name>A0A1M6V1N7_9ACTN</name>
<feature type="domain" description="CHRD" evidence="2">
    <location>
        <begin position="35"/>
        <end position="176"/>
    </location>
</feature>
<dbReference type="EMBL" id="FQZK01000031">
    <property type="protein sequence ID" value="SHK75409.1"/>
    <property type="molecule type" value="Genomic_DNA"/>
</dbReference>
<evidence type="ECO:0000313" key="4">
    <source>
        <dbReference type="Proteomes" id="UP000184452"/>
    </source>
</evidence>
<feature type="compositionally biased region" description="Polar residues" evidence="1">
    <location>
        <begin position="118"/>
        <end position="132"/>
    </location>
</feature>
<accession>A0A1M6V1N7</accession>